<evidence type="ECO:0000313" key="2">
    <source>
        <dbReference type="Proteomes" id="UP000239415"/>
    </source>
</evidence>
<gene>
    <name evidence="1" type="ORF">CLV67_10266</name>
</gene>
<sequence>MRTGRAGHDPARMLDWDCLACDKPWPCDPAREELLATHDAVQLRITMWSALEEAVHILPPTPASELFERFLRWTDRRVAG</sequence>
<comment type="caution">
    <text evidence="1">The sequence shown here is derived from an EMBL/GenBank/DDBJ whole genome shotgun (WGS) entry which is preliminary data.</text>
</comment>
<dbReference type="AlphaFoldDB" id="A0A2T0KKY1"/>
<protein>
    <recommendedName>
        <fullName evidence="3">Flavin reductase</fullName>
    </recommendedName>
</protein>
<dbReference type="EMBL" id="PVMZ01000002">
    <property type="protein sequence ID" value="PRX24291.1"/>
    <property type="molecule type" value="Genomic_DNA"/>
</dbReference>
<keyword evidence="2" id="KW-1185">Reference proteome</keyword>
<evidence type="ECO:0000313" key="1">
    <source>
        <dbReference type="EMBL" id="PRX24291.1"/>
    </source>
</evidence>
<dbReference type="Proteomes" id="UP000239415">
    <property type="component" value="Unassembled WGS sequence"/>
</dbReference>
<proteinExistence type="predicted"/>
<evidence type="ECO:0008006" key="3">
    <source>
        <dbReference type="Google" id="ProtNLM"/>
    </source>
</evidence>
<name>A0A2T0KKY1_9ACTN</name>
<dbReference type="RefSeq" id="WP_170153745.1">
    <property type="nucleotide sequence ID" value="NZ_BOMO01000016.1"/>
</dbReference>
<organism evidence="1 2">
    <name type="scientific">Actinoplanes italicus</name>
    <dbReference type="NCBI Taxonomy" id="113567"/>
    <lineage>
        <taxon>Bacteria</taxon>
        <taxon>Bacillati</taxon>
        <taxon>Actinomycetota</taxon>
        <taxon>Actinomycetes</taxon>
        <taxon>Micromonosporales</taxon>
        <taxon>Micromonosporaceae</taxon>
        <taxon>Actinoplanes</taxon>
    </lineage>
</organism>
<accession>A0A2T0KKY1</accession>
<reference evidence="1 2" key="1">
    <citation type="submission" date="2018-03" db="EMBL/GenBank/DDBJ databases">
        <title>Genomic Encyclopedia of Archaeal and Bacterial Type Strains, Phase II (KMG-II): from individual species to whole genera.</title>
        <authorList>
            <person name="Goeker M."/>
        </authorList>
    </citation>
    <scope>NUCLEOTIDE SEQUENCE [LARGE SCALE GENOMIC DNA]</scope>
    <source>
        <strain evidence="1 2">DSM 43146</strain>
    </source>
</reference>